<dbReference type="EMBL" id="BRXZ01001149">
    <property type="protein sequence ID" value="GMH63686.1"/>
    <property type="molecule type" value="Genomic_DNA"/>
</dbReference>
<feature type="region of interest" description="Disordered" evidence="10">
    <location>
        <begin position="335"/>
        <end position="365"/>
    </location>
</feature>
<evidence type="ECO:0000313" key="12">
    <source>
        <dbReference type="EMBL" id="GMH63686.1"/>
    </source>
</evidence>
<evidence type="ECO:0000256" key="10">
    <source>
        <dbReference type="SAM" id="MobiDB-lite"/>
    </source>
</evidence>
<accession>A0A9W7A583</accession>
<feature type="binding site" evidence="9">
    <location>
        <position position="196"/>
    </location>
    <ligand>
        <name>S-adenosyl-L-methionine</name>
        <dbReference type="ChEBI" id="CHEBI:59789"/>
    </ligand>
</feature>
<comment type="catalytic activity">
    <reaction evidence="8">
        <text>adenosine(58) in tRNA + S-adenosyl-L-methionine = N(1)-methyladenosine(58) in tRNA + S-adenosyl-L-homocysteine + H(+)</text>
        <dbReference type="Rhea" id="RHEA:43152"/>
        <dbReference type="Rhea" id="RHEA-COMP:10365"/>
        <dbReference type="Rhea" id="RHEA-COMP:10366"/>
        <dbReference type="ChEBI" id="CHEBI:15378"/>
        <dbReference type="ChEBI" id="CHEBI:57856"/>
        <dbReference type="ChEBI" id="CHEBI:59789"/>
        <dbReference type="ChEBI" id="CHEBI:74411"/>
        <dbReference type="ChEBI" id="CHEBI:74491"/>
        <dbReference type="EC" id="2.1.1.220"/>
    </reaction>
</comment>
<keyword evidence="5 8" id="KW-0949">S-adenosyl-L-methionine</keyword>
<feature type="binding site" evidence="9">
    <location>
        <position position="251"/>
    </location>
    <ligand>
        <name>S-adenosyl-L-methionine</name>
        <dbReference type="ChEBI" id="CHEBI:59789"/>
    </ligand>
</feature>
<comment type="similarity">
    <text evidence="8">Belongs to the class I-like SAM-binding methyltransferase superfamily. TRM61 family.</text>
</comment>
<sequence>MDFSLPHIVTHEGSLSKSGLERYKPTVDSSPDDLEHMNGIASNAALDDQISPSFTSFSSFGESLIPRSSTISVGDLVVVYSSIEELSFTYAKHGERHSNRNGTFHHDDFIGQEFGVKVPSRSTDGFVFALRPTPELWARSLPHRTQIVHELDQSMVIFMLDLKPGCMVLESGTGSGAMSTAIARTVSPGGKVWTYEFNGDRVEKAREEFKRNGLGDIIEVTHRDVCGKREGDVGGFGDFVPDSSIDAVFLDLPEPWEAVDGVVAKIKPNGRLCSYSPCIEQSQKLCAAAEKAGFHSVQTIEVRLKEYCVDRVEVEERVECDLPFYYGNKAVSDRKTGEKRKAEEEGGGEGGGEKRTEVWTRPKQSMRGHTAFLSFATFKVGR</sequence>
<protein>
    <recommendedName>
        <fullName evidence="2 8">tRNA (adenine(58)-N(1))-methyltransferase</fullName>
        <ecNumber evidence="2 8">2.1.1.220</ecNumber>
    </recommendedName>
</protein>
<evidence type="ECO:0000256" key="8">
    <source>
        <dbReference type="PIRNR" id="PIRNR017269"/>
    </source>
</evidence>
<evidence type="ECO:0000256" key="4">
    <source>
        <dbReference type="ARBA" id="ARBA00022679"/>
    </source>
</evidence>
<feature type="compositionally biased region" description="Basic and acidic residues" evidence="10">
    <location>
        <begin position="335"/>
        <end position="344"/>
    </location>
</feature>
<keyword evidence="6 8" id="KW-0819">tRNA processing</keyword>
<dbReference type="CDD" id="cd02440">
    <property type="entry name" value="AdoMet_MTases"/>
    <property type="match status" value="1"/>
</dbReference>
<evidence type="ECO:0000313" key="13">
    <source>
        <dbReference type="Proteomes" id="UP001165082"/>
    </source>
</evidence>
<dbReference type="InterPro" id="IPR049470">
    <property type="entry name" value="TRM61_C"/>
</dbReference>
<name>A0A9W7A583_9STRA</name>
<dbReference type="InterPro" id="IPR029063">
    <property type="entry name" value="SAM-dependent_MTases_sf"/>
</dbReference>
<organism evidence="12 13">
    <name type="scientific">Triparma retinervis</name>
    <dbReference type="NCBI Taxonomy" id="2557542"/>
    <lineage>
        <taxon>Eukaryota</taxon>
        <taxon>Sar</taxon>
        <taxon>Stramenopiles</taxon>
        <taxon>Ochrophyta</taxon>
        <taxon>Bolidophyceae</taxon>
        <taxon>Parmales</taxon>
        <taxon>Triparmaceae</taxon>
        <taxon>Triparma</taxon>
    </lineage>
</organism>
<dbReference type="OrthoDB" id="1925287at2759"/>
<evidence type="ECO:0000259" key="11">
    <source>
        <dbReference type="Pfam" id="PF08704"/>
    </source>
</evidence>
<dbReference type="InterPro" id="IPR014816">
    <property type="entry name" value="tRNA_MeTrfase_Gcd14"/>
</dbReference>
<proteinExistence type="inferred from homology"/>
<dbReference type="PIRSF" id="PIRSF017269">
    <property type="entry name" value="GCD14"/>
    <property type="match status" value="1"/>
</dbReference>
<evidence type="ECO:0000256" key="2">
    <source>
        <dbReference type="ARBA" id="ARBA00012796"/>
    </source>
</evidence>
<dbReference type="Pfam" id="PF08704">
    <property type="entry name" value="GCD14"/>
    <property type="match status" value="1"/>
</dbReference>
<keyword evidence="4 8" id="KW-0808">Transferase</keyword>
<evidence type="ECO:0000256" key="7">
    <source>
        <dbReference type="ARBA" id="ARBA00023242"/>
    </source>
</evidence>
<dbReference type="AlphaFoldDB" id="A0A9W7A583"/>
<comment type="subcellular location">
    <subcellularLocation>
        <location evidence="1">Nucleus</location>
    </subcellularLocation>
</comment>
<feature type="binding site" evidence="9">
    <location>
        <position position="216"/>
    </location>
    <ligand>
        <name>S-adenosyl-L-methionine</name>
        <dbReference type="ChEBI" id="CHEBI:59789"/>
    </ligand>
</feature>
<dbReference type="PANTHER" id="PTHR12133:SF2">
    <property type="entry name" value="TRNA (ADENINE(58)-N(1))-METHYLTRANSFERASE CATALYTIC SUBUNIT TRMT61A"/>
    <property type="match status" value="1"/>
</dbReference>
<dbReference type="GO" id="GO:0031515">
    <property type="term" value="C:tRNA (m1A) methyltransferase complex"/>
    <property type="evidence" value="ECO:0007669"/>
    <property type="project" value="UniProtKB-UniRule"/>
</dbReference>
<dbReference type="PANTHER" id="PTHR12133">
    <property type="entry name" value="TRNA (ADENINE(58)-N(1))-METHYLTRANSFERASE"/>
    <property type="match status" value="1"/>
</dbReference>
<reference evidence="12" key="1">
    <citation type="submission" date="2022-07" db="EMBL/GenBank/DDBJ databases">
        <title>Genome analysis of Parmales, a sister group of diatoms, reveals the evolutionary specialization of diatoms from phago-mixotrophs to photoautotrophs.</title>
        <authorList>
            <person name="Ban H."/>
            <person name="Sato S."/>
            <person name="Yoshikawa S."/>
            <person name="Kazumasa Y."/>
            <person name="Nakamura Y."/>
            <person name="Ichinomiya M."/>
            <person name="Saitoh K."/>
            <person name="Sato N."/>
            <person name="Blanc-Mathieu R."/>
            <person name="Endo H."/>
            <person name="Kuwata A."/>
            <person name="Ogata H."/>
        </authorList>
    </citation>
    <scope>NUCLEOTIDE SEQUENCE</scope>
</reference>
<feature type="domain" description="tRNA (adenine(58)-N(1))-methyltransferase catalytic subunit TRM61 C-terminal" evidence="11">
    <location>
        <begin position="125"/>
        <end position="377"/>
    </location>
</feature>
<comment type="caution">
    <text evidence="12">The sequence shown here is derived from an EMBL/GenBank/DDBJ whole genome shotgun (WGS) entry which is preliminary data.</text>
</comment>
<dbReference type="GO" id="GO:0005634">
    <property type="term" value="C:nucleus"/>
    <property type="evidence" value="ECO:0007669"/>
    <property type="project" value="UniProtKB-SubCell"/>
</dbReference>
<evidence type="ECO:0000256" key="6">
    <source>
        <dbReference type="ARBA" id="ARBA00022694"/>
    </source>
</evidence>
<keyword evidence="3 8" id="KW-0489">Methyltransferase</keyword>
<gene>
    <name evidence="12" type="ORF">TrRE_jg1006</name>
</gene>
<dbReference type="SUPFAM" id="SSF53335">
    <property type="entry name" value="S-adenosyl-L-methionine-dependent methyltransferases"/>
    <property type="match status" value="1"/>
</dbReference>
<dbReference type="PROSITE" id="PS51620">
    <property type="entry name" value="SAM_TRM61"/>
    <property type="match status" value="1"/>
</dbReference>
<feature type="compositionally biased region" description="Basic and acidic residues" evidence="10">
    <location>
        <begin position="351"/>
        <end position="360"/>
    </location>
</feature>
<dbReference type="Gene3D" id="3.10.330.20">
    <property type="match status" value="1"/>
</dbReference>
<keyword evidence="7" id="KW-0539">Nucleus</keyword>
<dbReference type="GO" id="GO:0160107">
    <property type="term" value="F:tRNA (adenine(58)-N1)-methyltransferase activity"/>
    <property type="evidence" value="ECO:0007669"/>
    <property type="project" value="UniProtKB-EC"/>
</dbReference>
<evidence type="ECO:0000256" key="3">
    <source>
        <dbReference type="ARBA" id="ARBA00022603"/>
    </source>
</evidence>
<keyword evidence="13" id="KW-1185">Reference proteome</keyword>
<dbReference type="Gene3D" id="3.40.50.150">
    <property type="entry name" value="Vaccinia Virus protein VP39"/>
    <property type="match status" value="1"/>
</dbReference>
<dbReference type="GO" id="GO:0030488">
    <property type="term" value="P:tRNA methylation"/>
    <property type="evidence" value="ECO:0007669"/>
    <property type="project" value="InterPro"/>
</dbReference>
<evidence type="ECO:0000256" key="5">
    <source>
        <dbReference type="ARBA" id="ARBA00022691"/>
    </source>
</evidence>
<evidence type="ECO:0000256" key="1">
    <source>
        <dbReference type="ARBA" id="ARBA00004123"/>
    </source>
</evidence>
<dbReference type="EC" id="2.1.1.220" evidence="2 8"/>
<dbReference type="Proteomes" id="UP001165082">
    <property type="component" value="Unassembled WGS sequence"/>
</dbReference>
<evidence type="ECO:0000256" key="9">
    <source>
        <dbReference type="PIRSR" id="PIRSR017269-1"/>
    </source>
</evidence>